<reference evidence="2" key="1">
    <citation type="submission" date="2017-02" db="EMBL/GenBank/DDBJ databases">
        <authorList>
            <person name="Regsiter A."/>
            <person name="William W."/>
        </authorList>
    </citation>
    <scope>NUCLEOTIDE SEQUENCE</scope>
    <source>
        <strain evidence="2">Bib</strain>
    </source>
</reference>
<name>A0A3P3XLK7_9SPIR</name>
<sequence>MRASADGLRHLAPTWVRRRNGTPENPVPGPRYREREARVARAPAPAGDLQTRQLHF</sequence>
<protein>
    <submittedName>
        <fullName evidence="2">Uncharacterized protein</fullName>
    </submittedName>
</protein>
<feature type="region of interest" description="Disordered" evidence="1">
    <location>
        <begin position="1"/>
        <end position="56"/>
    </location>
</feature>
<evidence type="ECO:0000256" key="1">
    <source>
        <dbReference type="SAM" id="MobiDB-lite"/>
    </source>
</evidence>
<organism evidence="2">
    <name type="scientific">uncultured spirochete</name>
    <dbReference type="NCBI Taxonomy" id="156406"/>
    <lineage>
        <taxon>Bacteria</taxon>
        <taxon>Pseudomonadati</taxon>
        <taxon>Spirochaetota</taxon>
        <taxon>Spirochaetia</taxon>
        <taxon>Spirochaetales</taxon>
        <taxon>environmental samples</taxon>
    </lineage>
</organism>
<dbReference type="EMBL" id="FWDM01000037">
    <property type="protein sequence ID" value="SLM15603.1"/>
    <property type="molecule type" value="Genomic_DNA"/>
</dbReference>
<proteinExistence type="predicted"/>
<dbReference type="AlphaFoldDB" id="A0A3P3XLK7"/>
<evidence type="ECO:0000313" key="2">
    <source>
        <dbReference type="EMBL" id="SLM15603.1"/>
    </source>
</evidence>
<accession>A0A3P3XLK7</accession>
<gene>
    <name evidence="2" type="ORF">SPIROBIBN47_50083</name>
</gene>